<evidence type="ECO:0000313" key="1">
    <source>
        <dbReference type="EMBL" id="GCD99843.1"/>
    </source>
</evidence>
<dbReference type="Proteomes" id="UP000286931">
    <property type="component" value="Unassembled WGS sequence"/>
</dbReference>
<dbReference type="InterPro" id="IPR029052">
    <property type="entry name" value="Metallo-depent_PP-like"/>
</dbReference>
<dbReference type="EMBL" id="BIFH01000035">
    <property type="protein sequence ID" value="GCD99843.1"/>
    <property type="molecule type" value="Genomic_DNA"/>
</dbReference>
<sequence length="259" mass="28894">MTDRTIVVIPDIQYPKHDPIALKAVIDFIGDIEPTEVIQIGDALDYEAPSRWSTGTRAEYEGNVESESESFVQEFIVPLRGVFSGPLGFHEGNHDSRPRTYLEGRAPGLGASQHFHMERLLRFDDYDIRRLPDFNRVGPNVITTHGHLGRITLNRTAGLTALTAVRRWGVSVVMGHTHRAAAVPETSGLGEPRTVWGVEAGNLMDDSRADYLKGAPGNWQRAFVVLHLSGETFQPEVVYMRPDASFEYGGFRYYQPEAA</sequence>
<dbReference type="AlphaFoldDB" id="A0A401YZ32"/>
<dbReference type="RefSeq" id="WP_126641613.1">
    <property type="nucleotide sequence ID" value="NZ_BIFH01000035.1"/>
</dbReference>
<organism evidence="1 2">
    <name type="scientific">Embleya hyalina</name>
    <dbReference type="NCBI Taxonomy" id="516124"/>
    <lineage>
        <taxon>Bacteria</taxon>
        <taxon>Bacillati</taxon>
        <taxon>Actinomycetota</taxon>
        <taxon>Actinomycetes</taxon>
        <taxon>Kitasatosporales</taxon>
        <taxon>Streptomycetaceae</taxon>
        <taxon>Embleya</taxon>
    </lineage>
</organism>
<gene>
    <name evidence="1" type="ORF">EHYA_07565</name>
</gene>
<evidence type="ECO:0000313" key="2">
    <source>
        <dbReference type="Proteomes" id="UP000286931"/>
    </source>
</evidence>
<reference evidence="1 2" key="1">
    <citation type="submission" date="2018-12" db="EMBL/GenBank/DDBJ databases">
        <title>Draft genome sequence of Embleya hyalina NBRC 13850T.</title>
        <authorList>
            <person name="Komaki H."/>
            <person name="Hosoyama A."/>
            <person name="Kimura A."/>
            <person name="Ichikawa N."/>
            <person name="Tamura T."/>
        </authorList>
    </citation>
    <scope>NUCLEOTIDE SEQUENCE [LARGE SCALE GENOMIC DNA]</scope>
    <source>
        <strain evidence="1 2">NBRC 13850</strain>
    </source>
</reference>
<dbReference type="OrthoDB" id="3613803at2"/>
<keyword evidence="2" id="KW-1185">Reference proteome</keyword>
<protein>
    <recommendedName>
        <fullName evidence="3">Calcineurin-like phosphoesterase domain-containing protein</fullName>
    </recommendedName>
</protein>
<evidence type="ECO:0008006" key="3">
    <source>
        <dbReference type="Google" id="ProtNLM"/>
    </source>
</evidence>
<proteinExistence type="predicted"/>
<accession>A0A401YZ32</accession>
<dbReference type="SUPFAM" id="SSF56300">
    <property type="entry name" value="Metallo-dependent phosphatases"/>
    <property type="match status" value="1"/>
</dbReference>
<name>A0A401YZ32_9ACTN</name>
<comment type="caution">
    <text evidence="1">The sequence shown here is derived from an EMBL/GenBank/DDBJ whole genome shotgun (WGS) entry which is preliminary data.</text>
</comment>